<comment type="similarity">
    <text evidence="1 4">Belongs to the peptidase A1 family.</text>
</comment>
<dbReference type="Proteomes" id="UP001310594">
    <property type="component" value="Unassembled WGS sequence"/>
</dbReference>
<evidence type="ECO:0000256" key="1">
    <source>
        <dbReference type="ARBA" id="ARBA00007447"/>
    </source>
</evidence>
<dbReference type="InterPro" id="IPR033121">
    <property type="entry name" value="PEPTIDASE_A1"/>
</dbReference>
<keyword evidence="4" id="KW-0645">Protease</keyword>
<dbReference type="Pfam" id="PF00026">
    <property type="entry name" value="Asp"/>
    <property type="match status" value="1"/>
</dbReference>
<evidence type="ECO:0000313" key="7">
    <source>
        <dbReference type="Proteomes" id="UP001310594"/>
    </source>
</evidence>
<dbReference type="PANTHER" id="PTHR47966">
    <property type="entry name" value="BETA-SITE APP-CLEAVING ENZYME, ISOFORM A-RELATED"/>
    <property type="match status" value="1"/>
</dbReference>
<dbReference type="GO" id="GO:0004190">
    <property type="term" value="F:aspartic-type endopeptidase activity"/>
    <property type="evidence" value="ECO:0007669"/>
    <property type="project" value="UniProtKB-KW"/>
</dbReference>
<keyword evidence="2 4" id="KW-0064">Aspartyl protease</keyword>
<dbReference type="PANTHER" id="PTHR47966:SF73">
    <property type="entry name" value="PEPTIDASE A1 DOMAIN-CONTAINING PROTEIN"/>
    <property type="match status" value="1"/>
</dbReference>
<feature type="active site" evidence="3">
    <location>
        <position position="321"/>
    </location>
</feature>
<evidence type="ECO:0000256" key="3">
    <source>
        <dbReference type="PIRSR" id="PIRSR601461-1"/>
    </source>
</evidence>
<proteinExistence type="inferred from homology"/>
<dbReference type="InterPro" id="IPR021109">
    <property type="entry name" value="Peptidase_aspartic_dom_sf"/>
</dbReference>
<gene>
    <name evidence="6" type="ORF">LTR97_012271</name>
</gene>
<evidence type="ECO:0000313" key="6">
    <source>
        <dbReference type="EMBL" id="KAK5690403.1"/>
    </source>
</evidence>
<reference evidence="6" key="1">
    <citation type="submission" date="2023-08" db="EMBL/GenBank/DDBJ databases">
        <title>Black Yeasts Isolated from many extreme environments.</title>
        <authorList>
            <person name="Coleine C."/>
            <person name="Stajich J.E."/>
            <person name="Selbmann L."/>
        </authorList>
    </citation>
    <scope>NUCLEOTIDE SEQUENCE</scope>
    <source>
        <strain evidence="6">CCFEE 5810</strain>
    </source>
</reference>
<name>A0AAN7ZV30_9PEZI</name>
<dbReference type="PRINTS" id="PR00792">
    <property type="entry name" value="PEPSIN"/>
</dbReference>
<dbReference type="InterPro" id="IPR001969">
    <property type="entry name" value="Aspartic_peptidase_AS"/>
</dbReference>
<dbReference type="GO" id="GO:0006508">
    <property type="term" value="P:proteolysis"/>
    <property type="evidence" value="ECO:0007669"/>
    <property type="project" value="UniProtKB-KW"/>
</dbReference>
<accession>A0AAN7ZV30</accession>
<dbReference type="PROSITE" id="PS00141">
    <property type="entry name" value="ASP_PROTEASE"/>
    <property type="match status" value="1"/>
</dbReference>
<dbReference type="SUPFAM" id="SSF50630">
    <property type="entry name" value="Acid proteases"/>
    <property type="match status" value="1"/>
</dbReference>
<evidence type="ECO:0000256" key="4">
    <source>
        <dbReference type="RuleBase" id="RU000454"/>
    </source>
</evidence>
<dbReference type="PROSITE" id="PS51767">
    <property type="entry name" value="PEPTIDASE_A1"/>
    <property type="match status" value="1"/>
</dbReference>
<keyword evidence="4" id="KW-0378">Hydrolase</keyword>
<comment type="caution">
    <text evidence="6">The sequence shown here is derived from an EMBL/GenBank/DDBJ whole genome shotgun (WGS) entry which is preliminary data.</text>
</comment>
<feature type="active site" evidence="3">
    <location>
        <position position="84"/>
    </location>
</feature>
<feature type="domain" description="Peptidase A1" evidence="5">
    <location>
        <begin position="66"/>
        <end position="453"/>
    </location>
</feature>
<dbReference type="AlphaFoldDB" id="A0AAN7ZV30"/>
<dbReference type="EMBL" id="JAVRQU010000025">
    <property type="protein sequence ID" value="KAK5690403.1"/>
    <property type="molecule type" value="Genomic_DNA"/>
</dbReference>
<evidence type="ECO:0000259" key="5">
    <source>
        <dbReference type="PROSITE" id="PS51767"/>
    </source>
</evidence>
<dbReference type="InterPro" id="IPR001461">
    <property type="entry name" value="Aspartic_peptidase_A1"/>
</dbReference>
<sequence length="540" mass="56526">MVRGDITISLVMASLAAASDGTMEFAMKRKHVARHAEQGHRHTSRRDDSLLRPLPFNDHWLSQGGYFIDVDIGTPPQHFQVLIDTGSSNLFVADSQAPPCQQYNCPGGSFDSSASSTFKNVQEPYVFNISYADGSNVLGNYSADTVSLGRATLQDFEFGLANPIQVSPHGGDNAAQYGILGVGFEPNEASACQQLVPGICAYNFSFPTVPEALYNAGYIKSRSYSMYMDNLQEAHSSLLFGGIDTAKFVGQLDALAIQPDVSGGPQNGTYTSLDILLVGAASIIFRDAMLMIHSQTSVSATVNGTSAQLTGSSLSITGTIDTGAAALTLPRSIVDVIGANVLNPLGADNLNGDNVMPCKYATESSFYITLGLSGFDGAQTSIDVPLWSFLIPYFGNGTYNATTPVTNSAGDELCLITIVPGDDSGAGGYTLGDPLFRSAYINFNLDEKKISFAQAVYNTTTSNVVTVGPGPVPKLTGTGNAGSAWNSTSGVGVNPPNATTSGTGVPTSSIIPYTGDASNSIASGWRFAGFMALAHAFSGV</sequence>
<organism evidence="6 7">
    <name type="scientific">Elasticomyces elasticus</name>
    <dbReference type="NCBI Taxonomy" id="574655"/>
    <lineage>
        <taxon>Eukaryota</taxon>
        <taxon>Fungi</taxon>
        <taxon>Dikarya</taxon>
        <taxon>Ascomycota</taxon>
        <taxon>Pezizomycotina</taxon>
        <taxon>Dothideomycetes</taxon>
        <taxon>Dothideomycetidae</taxon>
        <taxon>Mycosphaerellales</taxon>
        <taxon>Teratosphaeriaceae</taxon>
        <taxon>Elasticomyces</taxon>
    </lineage>
</organism>
<dbReference type="Gene3D" id="2.40.70.10">
    <property type="entry name" value="Acid Proteases"/>
    <property type="match status" value="2"/>
</dbReference>
<protein>
    <recommendedName>
        <fullName evidence="5">Peptidase A1 domain-containing protein</fullName>
    </recommendedName>
</protein>
<evidence type="ECO:0000256" key="2">
    <source>
        <dbReference type="ARBA" id="ARBA00022750"/>
    </source>
</evidence>